<evidence type="ECO:0000256" key="8">
    <source>
        <dbReference type="ARBA" id="ARBA00022603"/>
    </source>
</evidence>
<dbReference type="OrthoDB" id="9803687at2"/>
<keyword evidence="10 20" id="KW-0846">Cobalamin</keyword>
<feature type="binding site" evidence="22">
    <location>
        <position position="1104"/>
    </location>
    <ligand>
        <name>S-adenosyl-L-methionine</name>
        <dbReference type="ChEBI" id="CHEBI:59789"/>
    </ligand>
</feature>
<dbReference type="NCBIfam" id="TIGR02082">
    <property type="entry name" value="metH"/>
    <property type="match status" value="1"/>
</dbReference>
<feature type="domain" description="B12-binding N-terminal" evidence="28">
    <location>
        <begin position="637"/>
        <end position="736"/>
    </location>
</feature>
<dbReference type="SUPFAM" id="SSF52242">
    <property type="entry name" value="Cobalamin (vitamin B12)-binding domain"/>
    <property type="match status" value="1"/>
</dbReference>
<dbReference type="Gene3D" id="3.20.20.20">
    <property type="entry name" value="Dihydropteroate synthase-like"/>
    <property type="match status" value="1"/>
</dbReference>
<feature type="binding site" evidence="22">
    <location>
        <begin position="1159"/>
        <end position="1160"/>
    </location>
    <ligand>
        <name>S-adenosyl-L-methionine</name>
        <dbReference type="ChEBI" id="CHEBI:59789"/>
    </ligand>
</feature>
<keyword evidence="15 20" id="KW-0862">Zinc</keyword>
<dbReference type="PROSITE" id="PS50970">
    <property type="entry name" value="HCY"/>
    <property type="match status" value="1"/>
</dbReference>
<dbReference type="SUPFAM" id="SSF51717">
    <property type="entry name" value="Dihydropteroate synthetase-like"/>
    <property type="match status" value="1"/>
</dbReference>
<dbReference type="PROSITE" id="PS50974">
    <property type="entry name" value="ADOMET_ACTIVATION"/>
    <property type="match status" value="1"/>
</dbReference>
<gene>
    <name evidence="29" type="ORF">LARV_01905</name>
</gene>
<comment type="cofactor">
    <cofactor evidence="3 20 21">
        <name>methylcob(III)alamin</name>
        <dbReference type="ChEBI" id="CHEBI:28115"/>
    </cofactor>
</comment>
<comment type="catalytic activity">
    <reaction evidence="1 20">
        <text>(6S)-5-methyl-5,6,7,8-tetrahydrofolate + L-homocysteine = (6S)-5,6,7,8-tetrahydrofolate + L-methionine</text>
        <dbReference type="Rhea" id="RHEA:11172"/>
        <dbReference type="ChEBI" id="CHEBI:18608"/>
        <dbReference type="ChEBI" id="CHEBI:57453"/>
        <dbReference type="ChEBI" id="CHEBI:57844"/>
        <dbReference type="ChEBI" id="CHEBI:58199"/>
        <dbReference type="EC" id="2.1.1.13"/>
    </reaction>
</comment>
<feature type="domain" description="AdoMet activation" evidence="26">
    <location>
        <begin position="888"/>
        <end position="1172"/>
    </location>
</feature>
<dbReference type="SUPFAM" id="SSF47644">
    <property type="entry name" value="Methionine synthase domain"/>
    <property type="match status" value="1"/>
</dbReference>
<evidence type="ECO:0000259" key="28">
    <source>
        <dbReference type="PROSITE" id="PS51337"/>
    </source>
</evidence>
<dbReference type="InterPro" id="IPR011822">
    <property type="entry name" value="MetH"/>
</dbReference>
<organism evidence="29">
    <name type="scientific">Longilinea arvoryzae</name>
    <dbReference type="NCBI Taxonomy" id="360412"/>
    <lineage>
        <taxon>Bacteria</taxon>
        <taxon>Bacillati</taxon>
        <taxon>Chloroflexota</taxon>
        <taxon>Anaerolineae</taxon>
        <taxon>Anaerolineales</taxon>
        <taxon>Anaerolineaceae</taxon>
        <taxon>Longilinea</taxon>
    </lineage>
</organism>
<evidence type="ECO:0000256" key="18">
    <source>
        <dbReference type="ARBA" id="ARBA00025552"/>
    </source>
</evidence>
<dbReference type="Pfam" id="PF02607">
    <property type="entry name" value="B12-binding_2"/>
    <property type="match status" value="1"/>
</dbReference>
<dbReference type="SUPFAM" id="SSF82282">
    <property type="entry name" value="Homocysteine S-methyltransferase"/>
    <property type="match status" value="1"/>
</dbReference>
<keyword evidence="9 20" id="KW-0028">Amino-acid biosynthesis</keyword>
<dbReference type="Pfam" id="PF02574">
    <property type="entry name" value="S-methyl_trans"/>
    <property type="match status" value="1"/>
</dbReference>
<evidence type="ECO:0000256" key="3">
    <source>
        <dbReference type="ARBA" id="ARBA00001956"/>
    </source>
</evidence>
<dbReference type="GO" id="GO:0008705">
    <property type="term" value="F:methionine synthase activity"/>
    <property type="evidence" value="ECO:0007669"/>
    <property type="project" value="UniProtKB-UniRule"/>
</dbReference>
<dbReference type="Gene3D" id="3.40.50.280">
    <property type="entry name" value="Cobalamin-binding domain"/>
    <property type="match status" value="1"/>
</dbReference>
<dbReference type="InterPro" id="IPR036724">
    <property type="entry name" value="Cobalamin-bd_sf"/>
</dbReference>
<keyword evidence="12 20" id="KW-0949">S-adenosyl-L-methionine</keyword>
<dbReference type="InterPro" id="IPR006158">
    <property type="entry name" value="Cobalamin-bd"/>
</dbReference>
<dbReference type="GO" id="GO:0031419">
    <property type="term" value="F:cobalamin binding"/>
    <property type="evidence" value="ECO:0007669"/>
    <property type="project" value="UniProtKB-UniRule"/>
</dbReference>
<dbReference type="EC" id="2.1.1.13" evidence="6 19"/>
<evidence type="ECO:0000256" key="15">
    <source>
        <dbReference type="ARBA" id="ARBA00022833"/>
    </source>
</evidence>
<evidence type="ECO:0000256" key="1">
    <source>
        <dbReference type="ARBA" id="ARBA00001700"/>
    </source>
</evidence>
<keyword evidence="11 20" id="KW-0808">Transferase</keyword>
<evidence type="ECO:0000256" key="19">
    <source>
        <dbReference type="NCBIfam" id="TIGR02082"/>
    </source>
</evidence>
<dbReference type="SMART" id="SM01018">
    <property type="entry name" value="B12-binding_2"/>
    <property type="match status" value="1"/>
</dbReference>
<dbReference type="GO" id="GO:0005829">
    <property type="term" value="C:cytosol"/>
    <property type="evidence" value="ECO:0007669"/>
    <property type="project" value="TreeGrafter"/>
</dbReference>
<evidence type="ECO:0000256" key="14">
    <source>
        <dbReference type="ARBA" id="ARBA00022737"/>
    </source>
</evidence>
<evidence type="ECO:0000256" key="13">
    <source>
        <dbReference type="ARBA" id="ARBA00022723"/>
    </source>
</evidence>
<evidence type="ECO:0000256" key="20">
    <source>
        <dbReference type="PIRNR" id="PIRNR000381"/>
    </source>
</evidence>
<feature type="domain" description="Hcy-binding" evidence="24">
    <location>
        <begin position="7"/>
        <end position="317"/>
    </location>
</feature>
<dbReference type="STRING" id="360412.LARV_01905"/>
<evidence type="ECO:0000256" key="11">
    <source>
        <dbReference type="ARBA" id="ARBA00022679"/>
    </source>
</evidence>
<dbReference type="PIRSF" id="PIRSF000381">
    <property type="entry name" value="MetH"/>
    <property type="match status" value="1"/>
</dbReference>
<dbReference type="AlphaFoldDB" id="A0A0S7B9H4"/>
<dbReference type="InterPro" id="IPR000489">
    <property type="entry name" value="Pterin-binding_dom"/>
</dbReference>
<evidence type="ECO:0000256" key="10">
    <source>
        <dbReference type="ARBA" id="ARBA00022628"/>
    </source>
</evidence>
<dbReference type="PROSITE" id="PS51337">
    <property type="entry name" value="B12_BINDING_NTER"/>
    <property type="match status" value="1"/>
</dbReference>
<evidence type="ECO:0000259" key="24">
    <source>
        <dbReference type="PROSITE" id="PS50970"/>
    </source>
</evidence>
<evidence type="ECO:0000256" key="22">
    <source>
        <dbReference type="PIRSR" id="PIRSR000381-2"/>
    </source>
</evidence>
<evidence type="ECO:0000259" key="25">
    <source>
        <dbReference type="PROSITE" id="PS50972"/>
    </source>
</evidence>
<feature type="binding site" evidence="22">
    <location>
        <begin position="746"/>
        <end position="750"/>
    </location>
    <ligand>
        <name>methylcob(III)alamin</name>
        <dbReference type="ChEBI" id="CHEBI:28115"/>
    </ligand>
</feature>
<evidence type="ECO:0000259" key="26">
    <source>
        <dbReference type="PROSITE" id="PS50974"/>
    </source>
</evidence>
<evidence type="ECO:0000256" key="16">
    <source>
        <dbReference type="ARBA" id="ARBA00023167"/>
    </source>
</evidence>
<feature type="binding site" evidence="22">
    <location>
        <position position="854"/>
    </location>
    <ligand>
        <name>methylcob(III)alamin</name>
        <dbReference type="ChEBI" id="CHEBI:28115"/>
    </ligand>
</feature>
<reference evidence="29" key="1">
    <citation type="submission" date="2015-07" db="EMBL/GenBank/DDBJ databases">
        <title>Draft Genome Sequences of Anaerolinea thermolimosa IMO-1, Bellilinea caldifistulae GOMI-1, Leptolinea tardivitalis YMTK-2, Levilinea saccharolytica KIBI-1,Longilinea arvoryzae KOME-1, Previously Described as Members of the Anaerolineaceae (Chloroflexi).</title>
        <authorList>
            <person name="Sekiguchi Y."/>
            <person name="Ohashi A."/>
            <person name="Matsuura N."/>
            <person name="Tourlousse M.D."/>
        </authorList>
    </citation>
    <scope>NUCLEOTIDE SEQUENCE [LARGE SCALE GENOMIC DNA]</scope>
    <source>
        <strain evidence="29">KOME-1</strain>
    </source>
</reference>
<protein>
    <recommendedName>
        <fullName evidence="7 19">Methionine synthase</fullName>
        <ecNumber evidence="6 19">2.1.1.13</ecNumber>
    </recommendedName>
    <alternativeName>
        <fullName evidence="20">5-methyltetrahydrofolate--homocysteine methyltransferase</fullName>
    </alternativeName>
</protein>
<dbReference type="InterPro" id="IPR003759">
    <property type="entry name" value="Cbl-bd_cap"/>
</dbReference>
<comment type="domain">
    <text evidence="20">Modular enzyme with four functionally distinct domains. The isolated Hcy-binding domain catalyzes methyl transfer from free methylcobalamin to homocysteine. The Hcy-binding domain in association with the pterin-binding domain catalyzes the methylation of cob(I)alamin by methyltetrahydrofolate and the methylation of homocysteine. The B12-binding domain binds the cofactor. The AdoMet activation domain binds S-adenosyl-L-methionine. Under aerobic conditions cob(I)alamin can be converted to inactive cob(II)alamin. Reductive methylation by S-adenosyl-L-methionine and flavodoxin regenerates methylcobalamin.</text>
</comment>
<feature type="binding site" evidence="21 23">
    <location>
        <position position="302"/>
    </location>
    <ligand>
        <name>Zn(2+)</name>
        <dbReference type="ChEBI" id="CHEBI:29105"/>
    </ligand>
</feature>
<dbReference type="FunFam" id="3.20.20.330:FF:000001">
    <property type="entry name" value="Methionine synthase"/>
    <property type="match status" value="1"/>
</dbReference>
<dbReference type="GO" id="GO:0050667">
    <property type="term" value="P:homocysteine metabolic process"/>
    <property type="evidence" value="ECO:0007669"/>
    <property type="project" value="TreeGrafter"/>
</dbReference>
<dbReference type="Gene3D" id="3.10.196.10">
    <property type="entry name" value="Vitamin B12-dependent methionine synthase, activation domain"/>
    <property type="match status" value="1"/>
</dbReference>
<keyword evidence="8 20" id="KW-0489">Methyltransferase</keyword>
<evidence type="ECO:0000256" key="7">
    <source>
        <dbReference type="ARBA" id="ARBA00013998"/>
    </source>
</evidence>
<evidence type="ECO:0000256" key="6">
    <source>
        <dbReference type="ARBA" id="ARBA00012032"/>
    </source>
</evidence>
<feature type="binding site" description="axial binding residue" evidence="21">
    <location>
        <position position="749"/>
    </location>
    <ligand>
        <name>methylcob(III)alamin</name>
        <dbReference type="ChEBI" id="CHEBI:28115"/>
    </ligand>
    <ligandPart>
        <name>Co</name>
        <dbReference type="ChEBI" id="CHEBI:27638"/>
    </ligandPart>
</feature>
<dbReference type="GO" id="GO:0046653">
    <property type="term" value="P:tetrahydrofolate metabolic process"/>
    <property type="evidence" value="ECO:0007669"/>
    <property type="project" value="TreeGrafter"/>
</dbReference>
<feature type="binding site" evidence="22">
    <location>
        <position position="794"/>
    </location>
    <ligand>
        <name>methylcob(III)alamin</name>
        <dbReference type="ChEBI" id="CHEBI:28115"/>
    </ligand>
</feature>
<sequence length="1172" mass="128880">MPRTYTNHRYLDALQDKVLIFDGAMGTSLQRQNLTAVEFGGERTVGCNDYLVISHPQAVEKVHRSFLDVGVDVIETCTFRSNRLTLAEYGLADLTLEINRRAAKLARRLADEYTQKTGQPRFVAGSMGPSGKLPSMDDPELSNVSFDELADIFREQAVGLLEGGVDLLLIETSQDILEVKAAILGIQQAYQQTGISVPVQAQVTLDTSGRMLLGTDISAVLTILEGMPIEIIGLNCSTGPDHMRDPIRFLGERSLLPVSCIPNAGLPLNVDGQAVYPLEPEPFAKTLAEFVRKNHVNVVGGCCGTTPAHLQRLVQELRNEPRPVRPKIEAPQLASAVQAVPMQQEPRPFIIGERLNTQGSAKFKKIVLAEEWDGAVTVARQQVDNGAHGLDLCVALTERPDEIDLMRKLVKKLSPLVKLPLVIDTTEPDVLEAALQTAPGRCLVNSTNLEGGRVKADRVLSLARKYNAAVIALTIDEQGMAKTADRKLEIARRIRDIAVNEFGFKPGDLVFDALTFTLATGDPEFSQSAVETLEGIRRIKRELPGVLTSLGVSNVSFGLSANARAVINSVMLYHAVQAGLDMAIVNPAQITPYAEIGEQERALAEDLIFNRRPDALQSLIDYFSKTGTGPAQKVDATQETLRAMTPEQRLHWRILHRHKEDIEADIDAIVLRDGQNRHEMAVRVLNNVLLPAMKEVGDKFGSGELILPFVLQSAEVMKKAVAHLETYLERKEGVTKGTIVLATVYGDVHDIGKNLVKTILSNNGYTVVDLGKQVPAERIISRALELNADAIGLSALLVSTSKQMPLIVNELQRRGLRFPVMIGGAAINRRFGRRILLTESGEFYEPGVFYCKDAFEGLATMDALTDSGKRRELLAQLRSESEAELGRGAQADRGTSLARIRSDVKPAVNIPRPPAWGPRVVHSMPLETVFEHLSLNELFRLSWGAKNSHGDEWLKLKADFEDRLDSMKREALAEGWLKPQAVYGYWPAQADGNDLVIYEPGSVRSGSPAEQTRFSFPRQNGGENLCLADYFAPVESGVMDVVALQVVTVGQEATDRFDQLQEKGDYSAAYYLHGLAVQTAEASADYLHAHIRRELGLEPGQGKRYSWGYPAIPDLADHARVFELLPAESELGMSLTAAYQLVPEESTAAIIVHHPDARYFNIGETRVEQLMK</sequence>
<dbReference type="PROSITE" id="PS50972">
    <property type="entry name" value="PTERIN_BINDING"/>
    <property type="match status" value="1"/>
</dbReference>
<comment type="pathway">
    <text evidence="4 20">Amino-acid biosynthesis; L-methionine biosynthesis via de novo pathway; L-methionine from L-homocysteine (MetH route): step 1/1.</text>
</comment>
<evidence type="ECO:0000256" key="5">
    <source>
        <dbReference type="ARBA" id="ARBA00010398"/>
    </source>
</evidence>
<dbReference type="PANTHER" id="PTHR45833:SF1">
    <property type="entry name" value="METHIONINE SYNTHASE"/>
    <property type="match status" value="1"/>
</dbReference>
<evidence type="ECO:0000256" key="2">
    <source>
        <dbReference type="ARBA" id="ARBA00001947"/>
    </source>
</evidence>
<comment type="function">
    <text evidence="18 20">Catalyzes the transfer of a methyl group from methyl-cobalamin to homocysteine, yielding enzyme-bound cob(I)alamin and methionine. Subsequently, remethylates the cofactor using methyltetrahydrofolate.</text>
</comment>
<comment type="cofactor">
    <cofactor evidence="2 20 23">
        <name>Zn(2+)</name>
        <dbReference type="ChEBI" id="CHEBI:29105"/>
    </cofactor>
</comment>
<evidence type="ECO:0000259" key="27">
    <source>
        <dbReference type="PROSITE" id="PS51332"/>
    </source>
</evidence>
<accession>A0A0S7B9H4</accession>
<dbReference type="UniPathway" id="UPA00051">
    <property type="reaction ID" value="UER00081"/>
</dbReference>
<dbReference type="InterPro" id="IPR011005">
    <property type="entry name" value="Dihydropteroate_synth-like_sf"/>
</dbReference>
<evidence type="ECO:0000256" key="9">
    <source>
        <dbReference type="ARBA" id="ARBA00022605"/>
    </source>
</evidence>
<evidence type="ECO:0000256" key="21">
    <source>
        <dbReference type="PIRSR" id="PIRSR000381-1"/>
    </source>
</evidence>
<dbReference type="GO" id="GO:0032259">
    <property type="term" value="P:methylation"/>
    <property type="evidence" value="ECO:0007669"/>
    <property type="project" value="UniProtKB-KW"/>
</dbReference>
<dbReference type="Gene3D" id="1.10.1240.10">
    <property type="entry name" value="Methionine synthase domain"/>
    <property type="match status" value="1"/>
</dbReference>
<feature type="domain" description="Pterin-binding" evidence="25">
    <location>
        <begin position="348"/>
        <end position="604"/>
    </location>
</feature>
<evidence type="ECO:0000256" key="17">
    <source>
        <dbReference type="ARBA" id="ARBA00023285"/>
    </source>
</evidence>
<dbReference type="PROSITE" id="PS51332">
    <property type="entry name" value="B12_BINDING"/>
    <property type="match status" value="1"/>
</dbReference>
<evidence type="ECO:0000313" key="29">
    <source>
        <dbReference type="EMBL" id="GAP14140.1"/>
    </source>
</evidence>
<keyword evidence="17 20" id="KW-0170">Cobalt</keyword>
<proteinExistence type="inferred from homology"/>
<feature type="binding site" evidence="21 23">
    <location>
        <position position="303"/>
    </location>
    <ligand>
        <name>Zn(2+)</name>
        <dbReference type="ChEBI" id="CHEBI:29105"/>
    </ligand>
</feature>
<evidence type="ECO:0000256" key="12">
    <source>
        <dbReference type="ARBA" id="ARBA00022691"/>
    </source>
</evidence>
<dbReference type="RefSeq" id="WP_075073427.1">
    <property type="nucleotide sequence ID" value="NZ_DF967972.1"/>
</dbReference>
<dbReference type="InterPro" id="IPR037010">
    <property type="entry name" value="VitB12-dep_Met_synth_activ_sf"/>
</dbReference>
<dbReference type="FunFam" id="3.20.20.20:FF:000007">
    <property type="entry name" value="Methionine synthase"/>
    <property type="match status" value="1"/>
</dbReference>
<dbReference type="InterPro" id="IPR003726">
    <property type="entry name" value="HCY_dom"/>
</dbReference>
<evidence type="ECO:0000256" key="4">
    <source>
        <dbReference type="ARBA" id="ARBA00005178"/>
    </source>
</evidence>
<dbReference type="Pfam" id="PF02310">
    <property type="entry name" value="B12-binding"/>
    <property type="match status" value="1"/>
</dbReference>
<dbReference type="Pfam" id="PF00809">
    <property type="entry name" value="Pterin_bind"/>
    <property type="match status" value="1"/>
</dbReference>
<dbReference type="InterPro" id="IPR050554">
    <property type="entry name" value="Met_Synthase/Corrinoid"/>
</dbReference>
<dbReference type="Proteomes" id="UP000055060">
    <property type="component" value="Unassembled WGS sequence"/>
</dbReference>
<keyword evidence="13 20" id="KW-0479">Metal-binding</keyword>
<dbReference type="Pfam" id="PF02965">
    <property type="entry name" value="Met_synt_B12"/>
    <property type="match status" value="1"/>
</dbReference>
<feature type="binding site" evidence="21 23">
    <location>
        <position position="236"/>
    </location>
    <ligand>
        <name>Zn(2+)</name>
        <dbReference type="ChEBI" id="CHEBI:29105"/>
    </ligand>
</feature>
<dbReference type="SUPFAM" id="SSF56507">
    <property type="entry name" value="Methionine synthase activation domain-like"/>
    <property type="match status" value="1"/>
</dbReference>
<keyword evidence="14" id="KW-0677">Repeat</keyword>
<dbReference type="Gene3D" id="3.20.20.330">
    <property type="entry name" value="Homocysteine-binding-like domain"/>
    <property type="match status" value="1"/>
</dbReference>
<feature type="domain" description="B12-binding" evidence="27">
    <location>
        <begin position="736"/>
        <end position="875"/>
    </location>
</feature>
<dbReference type="GO" id="GO:0008270">
    <property type="term" value="F:zinc ion binding"/>
    <property type="evidence" value="ECO:0007669"/>
    <property type="project" value="UniProtKB-UniRule"/>
</dbReference>
<dbReference type="InterPro" id="IPR036589">
    <property type="entry name" value="HCY_dom_sf"/>
</dbReference>
<comment type="similarity">
    <text evidence="5">Belongs to the vitamin-B12 dependent methionine synthase family.</text>
</comment>
<evidence type="ECO:0000313" key="30">
    <source>
        <dbReference type="Proteomes" id="UP000055060"/>
    </source>
</evidence>
<dbReference type="EMBL" id="DF967972">
    <property type="protein sequence ID" value="GAP14140.1"/>
    <property type="molecule type" value="Genomic_DNA"/>
</dbReference>
<dbReference type="InterPro" id="IPR004223">
    <property type="entry name" value="VitB12-dep_Met_synth_activ_dom"/>
</dbReference>
<dbReference type="InterPro" id="IPR036594">
    <property type="entry name" value="Meth_synthase_dom"/>
</dbReference>
<keyword evidence="16 20" id="KW-0486">Methionine biosynthesis</keyword>
<keyword evidence="30" id="KW-1185">Reference proteome</keyword>
<dbReference type="PANTHER" id="PTHR45833">
    <property type="entry name" value="METHIONINE SYNTHASE"/>
    <property type="match status" value="1"/>
</dbReference>
<evidence type="ECO:0000256" key="23">
    <source>
        <dbReference type="PROSITE-ProRule" id="PRU00333"/>
    </source>
</evidence>
<name>A0A0S7B9H4_9CHLR</name>